<keyword evidence="4" id="KW-0378">Hydrolase</keyword>
<dbReference type="Gene3D" id="1.20.144.10">
    <property type="entry name" value="Phosphatidic acid phosphatase type 2/haloperoxidase"/>
    <property type="match status" value="2"/>
</dbReference>
<feature type="transmembrane region" description="Helical" evidence="7">
    <location>
        <begin position="40"/>
        <end position="64"/>
    </location>
</feature>
<accession>A0ABT1CQ35</accession>
<protein>
    <submittedName>
        <fullName evidence="9">Phosphatase PAP2 family protein</fullName>
    </submittedName>
</protein>
<keyword evidence="3 7" id="KW-0812">Transmembrane</keyword>
<feature type="transmembrane region" description="Helical" evidence="7">
    <location>
        <begin position="203"/>
        <end position="220"/>
    </location>
</feature>
<proteinExistence type="predicted"/>
<sequence>MKFTQVKGFTKRIYTRAVNNVRSNFGLAFRRRARRKPGPVISPLLLWEVVLLCVLGGLISMVWLDAAVAANRGNYPEIVVWISNLLTRLGKSDWILIPTGIALIAFALINTELLSRRGRVRMFRWIVTLSYIFIGVGLPSLLATLIKRVIGRPRPRLFEEHGLFDFHPFAIDASFASFPSGHSTTIGAMAMVMSLLAPRFRHVFLVVGVLVGFSRVGVGAHHPSDVIVGLLFGATMAYVVAKLFAAHGLLFLDTRASVRIGVRPAFRLRRHFE</sequence>
<evidence type="ECO:0000256" key="1">
    <source>
        <dbReference type="ARBA" id="ARBA00004651"/>
    </source>
</evidence>
<dbReference type="InterPro" id="IPR036938">
    <property type="entry name" value="PAP2/HPO_sf"/>
</dbReference>
<evidence type="ECO:0000256" key="6">
    <source>
        <dbReference type="ARBA" id="ARBA00023136"/>
    </source>
</evidence>
<dbReference type="PANTHER" id="PTHR14969:SF62">
    <property type="entry name" value="DECAPRENYLPHOSPHORYL-5-PHOSPHORIBOSE PHOSPHATASE RV3807C-RELATED"/>
    <property type="match status" value="1"/>
</dbReference>
<evidence type="ECO:0000256" key="5">
    <source>
        <dbReference type="ARBA" id="ARBA00022989"/>
    </source>
</evidence>
<evidence type="ECO:0000259" key="8">
    <source>
        <dbReference type="SMART" id="SM00014"/>
    </source>
</evidence>
<evidence type="ECO:0000313" key="10">
    <source>
        <dbReference type="Proteomes" id="UP001320715"/>
    </source>
</evidence>
<keyword evidence="10" id="KW-1185">Reference proteome</keyword>
<evidence type="ECO:0000313" key="9">
    <source>
        <dbReference type="EMBL" id="MCO6408292.1"/>
    </source>
</evidence>
<feature type="transmembrane region" description="Helical" evidence="7">
    <location>
        <begin position="166"/>
        <end position="191"/>
    </location>
</feature>
<keyword evidence="5 7" id="KW-1133">Transmembrane helix</keyword>
<dbReference type="SUPFAM" id="SSF48317">
    <property type="entry name" value="Acid phosphatase/Vanadium-dependent haloperoxidase"/>
    <property type="match status" value="1"/>
</dbReference>
<comment type="subcellular location">
    <subcellularLocation>
        <location evidence="1">Cell membrane</location>
        <topology evidence="1">Multi-pass membrane protein</topology>
    </subcellularLocation>
</comment>
<keyword evidence="6 7" id="KW-0472">Membrane</keyword>
<dbReference type="PANTHER" id="PTHR14969">
    <property type="entry name" value="SPHINGOSINE-1-PHOSPHATE PHOSPHOHYDROLASE"/>
    <property type="match status" value="1"/>
</dbReference>
<feature type="domain" description="Phosphatidic acid phosphatase type 2/haloperoxidase" evidence="8">
    <location>
        <begin position="128"/>
        <end position="241"/>
    </location>
</feature>
<evidence type="ECO:0000256" key="2">
    <source>
        <dbReference type="ARBA" id="ARBA00022475"/>
    </source>
</evidence>
<dbReference type="Proteomes" id="UP001320715">
    <property type="component" value="Unassembled WGS sequence"/>
</dbReference>
<gene>
    <name evidence="9" type="ORF">GTW23_08920</name>
</gene>
<organism evidence="9 10">
    <name type="scientific">Hoeflea alexandrii</name>
    <dbReference type="NCBI Taxonomy" id="288436"/>
    <lineage>
        <taxon>Bacteria</taxon>
        <taxon>Pseudomonadati</taxon>
        <taxon>Pseudomonadota</taxon>
        <taxon>Alphaproteobacteria</taxon>
        <taxon>Hyphomicrobiales</taxon>
        <taxon>Rhizobiaceae</taxon>
        <taxon>Hoeflea</taxon>
    </lineage>
</organism>
<evidence type="ECO:0000256" key="7">
    <source>
        <dbReference type="SAM" id="Phobius"/>
    </source>
</evidence>
<dbReference type="InterPro" id="IPR000326">
    <property type="entry name" value="PAP2/HPO"/>
</dbReference>
<feature type="transmembrane region" description="Helical" evidence="7">
    <location>
        <begin position="226"/>
        <end position="252"/>
    </location>
</feature>
<keyword evidence="2" id="KW-1003">Cell membrane</keyword>
<dbReference type="EMBL" id="JAAAML010000001">
    <property type="protein sequence ID" value="MCO6408292.1"/>
    <property type="molecule type" value="Genomic_DNA"/>
</dbReference>
<dbReference type="Pfam" id="PF01569">
    <property type="entry name" value="PAP2"/>
    <property type="match status" value="1"/>
</dbReference>
<evidence type="ECO:0000256" key="3">
    <source>
        <dbReference type="ARBA" id="ARBA00022692"/>
    </source>
</evidence>
<feature type="transmembrane region" description="Helical" evidence="7">
    <location>
        <begin position="94"/>
        <end position="113"/>
    </location>
</feature>
<comment type="caution">
    <text evidence="9">The sequence shown here is derived from an EMBL/GenBank/DDBJ whole genome shotgun (WGS) entry which is preliminary data.</text>
</comment>
<dbReference type="SMART" id="SM00014">
    <property type="entry name" value="acidPPc"/>
    <property type="match status" value="1"/>
</dbReference>
<feature type="transmembrane region" description="Helical" evidence="7">
    <location>
        <begin position="125"/>
        <end position="146"/>
    </location>
</feature>
<reference evidence="9 10" key="1">
    <citation type="submission" date="2020-01" db="EMBL/GenBank/DDBJ databases">
        <title>Genomes of bacteria type strains.</title>
        <authorList>
            <person name="Chen J."/>
            <person name="Zhu S."/>
            <person name="Yang J."/>
        </authorList>
    </citation>
    <scope>NUCLEOTIDE SEQUENCE [LARGE SCALE GENOMIC DNA]</scope>
    <source>
        <strain evidence="9 10">DSM 16655</strain>
    </source>
</reference>
<dbReference type="RefSeq" id="WP_252915439.1">
    <property type="nucleotide sequence ID" value="NZ_JAAAML010000001.1"/>
</dbReference>
<evidence type="ECO:0000256" key="4">
    <source>
        <dbReference type="ARBA" id="ARBA00022801"/>
    </source>
</evidence>
<name>A0ABT1CQ35_9HYPH</name>